<evidence type="ECO:0000256" key="1">
    <source>
        <dbReference type="ARBA" id="ARBA00022729"/>
    </source>
</evidence>
<evidence type="ECO:0000259" key="5">
    <source>
        <dbReference type="Pfam" id="PF10531"/>
    </source>
</evidence>
<dbReference type="PANTHER" id="PTHR33619">
    <property type="entry name" value="POLYSACCHARIDE EXPORT PROTEIN GFCE-RELATED"/>
    <property type="match status" value="1"/>
</dbReference>
<feature type="domain" description="Soluble ligand binding" evidence="5">
    <location>
        <begin position="683"/>
        <end position="714"/>
    </location>
</feature>
<evidence type="ECO:0000313" key="6">
    <source>
        <dbReference type="EMBL" id="KXS33250.1"/>
    </source>
</evidence>
<dbReference type="PANTHER" id="PTHR33619:SF3">
    <property type="entry name" value="POLYSACCHARIDE EXPORT PROTEIN GFCE-RELATED"/>
    <property type="match status" value="1"/>
</dbReference>
<accession>A0A139BW91</accession>
<feature type="domain" description="Soluble ligand binding" evidence="5">
    <location>
        <begin position="209"/>
        <end position="253"/>
    </location>
</feature>
<dbReference type="AlphaFoldDB" id="A0A139BW91"/>
<dbReference type="Gene3D" id="3.30.1950.10">
    <property type="entry name" value="wza like domain"/>
    <property type="match status" value="1"/>
</dbReference>
<evidence type="ECO:0000256" key="3">
    <source>
        <dbReference type="SAM" id="SignalP"/>
    </source>
</evidence>
<dbReference type="Gene3D" id="3.10.560.10">
    <property type="entry name" value="Outer membrane lipoprotein wza domain like"/>
    <property type="match status" value="5"/>
</dbReference>
<name>A0A139BW91_9PROT</name>
<gene>
    <name evidence="6" type="ORF">AWT59_0683</name>
</gene>
<evidence type="ECO:0000313" key="7">
    <source>
        <dbReference type="Proteomes" id="UP000070578"/>
    </source>
</evidence>
<dbReference type="Pfam" id="PF02563">
    <property type="entry name" value="Poly_export"/>
    <property type="match status" value="1"/>
</dbReference>
<dbReference type="GO" id="GO:0015159">
    <property type="term" value="F:polysaccharide transmembrane transporter activity"/>
    <property type="evidence" value="ECO:0007669"/>
    <property type="project" value="InterPro"/>
</dbReference>
<dbReference type="Proteomes" id="UP000070578">
    <property type="component" value="Unassembled WGS sequence"/>
</dbReference>
<dbReference type="InterPro" id="IPR049712">
    <property type="entry name" value="Poly_export"/>
</dbReference>
<organism evidence="6 7">
    <name type="scientific">Candidatus Gallionella acididurans</name>
    <dbReference type="NCBI Taxonomy" id="1796491"/>
    <lineage>
        <taxon>Bacteria</taxon>
        <taxon>Pseudomonadati</taxon>
        <taxon>Pseudomonadota</taxon>
        <taxon>Betaproteobacteria</taxon>
        <taxon>Nitrosomonadales</taxon>
        <taxon>Gallionellaceae</taxon>
        <taxon>Gallionella</taxon>
    </lineage>
</organism>
<feature type="domain" description="Soluble ligand binding" evidence="5">
    <location>
        <begin position="292"/>
        <end position="336"/>
    </location>
</feature>
<dbReference type="Pfam" id="PF10531">
    <property type="entry name" value="SLBB"/>
    <property type="match status" value="4"/>
</dbReference>
<sequence length="776" mass="85202">MLVYLRYALAVMLCSICASGWAEGDFSTAQAQTDPTLNSAPQESLSLTPSRGISSLNPPQAAPYAKPADASLKPASAQIPPVNQAVPIEETEFQKFIAASIGKRLPMFGYDTFSASPTTFAPVDHVPVTPDYTVGPGDEVDIRVWGQIDADLHLQVDRLGQIYIPKVGNLNVSGLKYQDLKSYIRTAVGRNFRNFNLEVNLGQLRSIQIYVVGQARRPGSYTVSALSTLVNALFASGGPSGAGSMRHIQLKRQDKIVTEFDVYDFLLEGDKSKDAHLQAGDVIYIPPVGQVAAITGSINVPAIYELKDKTDLARLIAMAGGLTTTAAGQKVEVERIENRKDRVVDDFDLDQAGLARQLKDGDLVKVIPISPEFKNAVTLRGNVAFPFRYPWHQGMRVTDIIPDKDVLITADYWRRQNMTNQDKVSGVGGIFGQNTTNRDKIFGVAGAFGEIRRSIPEINWDYAVVERLDWSDLRTRLIPFNLGKAVLDKDPSQNLELQPGDVVTVFSKDEMKVSVEKQTRLVTIEGEVKNDGVFEAKPGETLRQLVARLGGLTDKAYLFGAEFTRESTRKLQQQRLEESIDRMERDVRKNAATSAQSAMDQKGMDAAKQQATSQQAALEKLRQAKATGRIVLEIPPEADALKDIPDVVLENGDRLFVPAIPSTVGVFGEVYNENNAFFYKQSKRVSDYLSQAGGPTRDADADRIFVLRADGSVISSQSDRGFFSSSFEGMRLMPGDAVVVPEKLDKTPILKSILDWSQMIVNMGVSLATLKFIGVI</sequence>
<proteinExistence type="predicted"/>
<feature type="region of interest" description="Disordered" evidence="2">
    <location>
        <begin position="586"/>
        <end position="614"/>
    </location>
</feature>
<dbReference type="InterPro" id="IPR019554">
    <property type="entry name" value="Soluble_ligand-bd"/>
</dbReference>
<keyword evidence="1 3" id="KW-0732">Signal</keyword>
<evidence type="ECO:0000256" key="2">
    <source>
        <dbReference type="SAM" id="MobiDB-lite"/>
    </source>
</evidence>
<evidence type="ECO:0000259" key="4">
    <source>
        <dbReference type="Pfam" id="PF02563"/>
    </source>
</evidence>
<dbReference type="PATRIC" id="fig|1796491.3.peg.743"/>
<reference evidence="6 7" key="2">
    <citation type="submission" date="2016-03" db="EMBL/GenBank/DDBJ databases">
        <title>New uncultured bacterium of the family Gallionellaceae from acid mine drainage: description and reconstruction of genome based on metagenomic analysis of microbial community.</title>
        <authorList>
            <person name="Kadnikov V."/>
            <person name="Ivasenko D."/>
            <person name="Beletsky A."/>
            <person name="Mardanov A."/>
            <person name="Danilova E."/>
            <person name="Pimenov N."/>
            <person name="Karnachuk O."/>
            <person name="Ravin N."/>
        </authorList>
    </citation>
    <scope>NUCLEOTIDE SEQUENCE [LARGE SCALE GENOMIC DNA]</scope>
    <source>
        <strain evidence="6">ShG14-8</strain>
    </source>
</reference>
<comment type="caution">
    <text evidence="6">The sequence shown here is derived from an EMBL/GenBank/DDBJ whole genome shotgun (WGS) entry which is preliminary data.</text>
</comment>
<feature type="signal peptide" evidence="3">
    <location>
        <begin position="1"/>
        <end position="22"/>
    </location>
</feature>
<feature type="domain" description="Soluble ligand binding" evidence="5">
    <location>
        <begin position="522"/>
        <end position="557"/>
    </location>
</feature>
<protein>
    <submittedName>
        <fullName evidence="6">Polysaccharide export protein</fullName>
    </submittedName>
</protein>
<reference evidence="6 7" key="1">
    <citation type="submission" date="2016-02" db="EMBL/GenBank/DDBJ databases">
        <authorList>
            <person name="Wen L."/>
            <person name="He K."/>
            <person name="Yang H."/>
        </authorList>
    </citation>
    <scope>NUCLEOTIDE SEQUENCE [LARGE SCALE GENOMIC DNA]</scope>
    <source>
        <strain evidence="6">ShG14-8</strain>
    </source>
</reference>
<feature type="domain" description="Polysaccharide export protein N-terminal" evidence="4">
    <location>
        <begin position="127"/>
        <end position="201"/>
    </location>
</feature>
<dbReference type="EMBL" id="LSLI01000009">
    <property type="protein sequence ID" value="KXS33250.1"/>
    <property type="molecule type" value="Genomic_DNA"/>
</dbReference>
<feature type="region of interest" description="Disordered" evidence="2">
    <location>
        <begin position="32"/>
        <end position="67"/>
    </location>
</feature>
<feature type="compositionally biased region" description="Polar residues" evidence="2">
    <location>
        <begin position="32"/>
        <end position="58"/>
    </location>
</feature>
<dbReference type="InterPro" id="IPR003715">
    <property type="entry name" value="Poly_export_N"/>
</dbReference>
<feature type="chain" id="PRO_5007484006" evidence="3">
    <location>
        <begin position="23"/>
        <end position="776"/>
    </location>
</feature>